<gene>
    <name evidence="1" type="ORF">PBY51_014304</name>
</gene>
<comment type="caution">
    <text evidence="1">The sequence shown here is derived from an EMBL/GenBank/DDBJ whole genome shotgun (WGS) entry which is preliminary data.</text>
</comment>
<keyword evidence="2" id="KW-1185">Reference proteome</keyword>
<sequence>MTGISHLAEKGILTFSSFPAHFIFTLMHPVCVLSPLSPLLFLRLCTVFFGIPLLCASQGKAALSWDTLNYLRLSPSITRILFSSSLRLRGSFGSMQDTLLLSAEGMGPNLLAQANELSSC</sequence>
<accession>A0AAN8A4I2</accession>
<protein>
    <submittedName>
        <fullName evidence="1">Uncharacterized protein</fullName>
    </submittedName>
</protein>
<reference evidence="1 2" key="2">
    <citation type="journal article" date="2023" name="Mol. Biol. Evol.">
        <title>Genomics of Secondarily Temperate Adaptation in the Only Non-Antarctic Icefish.</title>
        <authorList>
            <person name="Rivera-Colon A.G."/>
            <person name="Rayamajhi N."/>
            <person name="Minhas B.F."/>
            <person name="Madrigal G."/>
            <person name="Bilyk K.T."/>
            <person name="Yoon V."/>
            <person name="Hune M."/>
            <person name="Gregory S."/>
            <person name="Cheng C.H.C."/>
            <person name="Catchen J.M."/>
        </authorList>
    </citation>
    <scope>NUCLEOTIDE SEQUENCE [LARGE SCALE GENOMIC DNA]</scope>
    <source>
        <strain evidence="1">JMC-PN-2008</strain>
    </source>
</reference>
<evidence type="ECO:0000313" key="1">
    <source>
        <dbReference type="EMBL" id="KAK5850018.1"/>
    </source>
</evidence>
<organism evidence="1 2">
    <name type="scientific">Eleginops maclovinus</name>
    <name type="common">Patagonian blennie</name>
    <name type="synonym">Eleginus maclovinus</name>
    <dbReference type="NCBI Taxonomy" id="56733"/>
    <lineage>
        <taxon>Eukaryota</taxon>
        <taxon>Metazoa</taxon>
        <taxon>Chordata</taxon>
        <taxon>Craniata</taxon>
        <taxon>Vertebrata</taxon>
        <taxon>Euteleostomi</taxon>
        <taxon>Actinopterygii</taxon>
        <taxon>Neopterygii</taxon>
        <taxon>Teleostei</taxon>
        <taxon>Neoteleostei</taxon>
        <taxon>Acanthomorphata</taxon>
        <taxon>Eupercaria</taxon>
        <taxon>Perciformes</taxon>
        <taxon>Notothenioidei</taxon>
        <taxon>Eleginopidae</taxon>
        <taxon>Eleginops</taxon>
    </lineage>
</organism>
<name>A0AAN8A4I2_ELEMC</name>
<dbReference type="Proteomes" id="UP001346869">
    <property type="component" value="Unassembled WGS sequence"/>
</dbReference>
<proteinExistence type="predicted"/>
<dbReference type="EMBL" id="JAUZQC010000023">
    <property type="protein sequence ID" value="KAK5850018.1"/>
    <property type="molecule type" value="Genomic_DNA"/>
</dbReference>
<reference evidence="1 2" key="1">
    <citation type="journal article" date="2023" name="Genes (Basel)">
        <title>Chromosome-Level Genome Assembly and Circadian Gene Repertoire of the Patagonia Blennie Eleginops maclovinus-The Closest Ancestral Proxy of Antarctic Cryonotothenioids.</title>
        <authorList>
            <person name="Cheng C.C."/>
            <person name="Rivera-Colon A.G."/>
            <person name="Minhas B.F."/>
            <person name="Wilson L."/>
            <person name="Rayamajhi N."/>
            <person name="Vargas-Chacoff L."/>
            <person name="Catchen J.M."/>
        </authorList>
    </citation>
    <scope>NUCLEOTIDE SEQUENCE [LARGE SCALE GENOMIC DNA]</scope>
    <source>
        <strain evidence="1">JMC-PN-2008</strain>
    </source>
</reference>
<evidence type="ECO:0000313" key="2">
    <source>
        <dbReference type="Proteomes" id="UP001346869"/>
    </source>
</evidence>
<dbReference type="AlphaFoldDB" id="A0AAN8A4I2"/>